<accession>A0A1T4W8P2</accession>
<evidence type="ECO:0000256" key="13">
    <source>
        <dbReference type="PIRSR" id="PIRSR006621-2"/>
    </source>
</evidence>
<feature type="binding site" evidence="13">
    <location>
        <position position="72"/>
    </location>
    <ligand>
        <name>FMN</name>
        <dbReference type="ChEBI" id="CHEBI:58210"/>
    </ligand>
</feature>
<keyword evidence="8 11" id="KW-0560">Oxidoreductase</keyword>
<evidence type="ECO:0000256" key="9">
    <source>
        <dbReference type="ARBA" id="ARBA00048205"/>
    </source>
</evidence>
<dbReference type="CDD" id="cd02801">
    <property type="entry name" value="DUS_like_FMN"/>
    <property type="match status" value="1"/>
</dbReference>
<reference evidence="15 16" key="1">
    <citation type="submission" date="2017-02" db="EMBL/GenBank/DDBJ databases">
        <authorList>
            <person name="Peterson S.W."/>
        </authorList>
    </citation>
    <scope>NUCLEOTIDE SEQUENCE [LARGE SCALE GENOMIC DNA]</scope>
    <source>
        <strain evidence="15 16">DSM 18034</strain>
    </source>
</reference>
<dbReference type="OrthoDB" id="9764501at2"/>
<dbReference type="PIRSF" id="PIRSF006621">
    <property type="entry name" value="Dus"/>
    <property type="match status" value="1"/>
</dbReference>
<dbReference type="GO" id="GO:0000049">
    <property type="term" value="F:tRNA binding"/>
    <property type="evidence" value="ECO:0007669"/>
    <property type="project" value="UniProtKB-KW"/>
</dbReference>
<evidence type="ECO:0000256" key="12">
    <source>
        <dbReference type="PIRSR" id="PIRSR006621-1"/>
    </source>
</evidence>
<evidence type="ECO:0000259" key="14">
    <source>
        <dbReference type="Pfam" id="PF01207"/>
    </source>
</evidence>
<comment type="function">
    <text evidence="1 11">Catalyzes the synthesis of 5,6-dihydrouridine (D), a modified base found in the D-loop of most tRNAs, via the reduction of the C5-C6 double bond in target uridines.</text>
</comment>
<gene>
    <name evidence="15" type="ORF">SAMN02745702_01785</name>
</gene>
<feature type="binding site" evidence="13">
    <location>
        <position position="141"/>
    </location>
    <ligand>
        <name>FMN</name>
        <dbReference type="ChEBI" id="CHEBI:58210"/>
    </ligand>
</feature>
<dbReference type="STRING" id="1121442.SAMN02745702_01785"/>
<comment type="cofactor">
    <cofactor evidence="11 13">
        <name>FMN</name>
        <dbReference type="ChEBI" id="CHEBI:58210"/>
    </cofactor>
</comment>
<comment type="catalytic activity">
    <reaction evidence="10">
        <text>a 5,6-dihydrouridine in tRNA + NAD(+) = a uridine in tRNA + NADH + H(+)</text>
        <dbReference type="Rhea" id="RHEA:54452"/>
        <dbReference type="Rhea" id="RHEA-COMP:13339"/>
        <dbReference type="Rhea" id="RHEA-COMP:13887"/>
        <dbReference type="ChEBI" id="CHEBI:15378"/>
        <dbReference type="ChEBI" id="CHEBI:57540"/>
        <dbReference type="ChEBI" id="CHEBI:57945"/>
        <dbReference type="ChEBI" id="CHEBI:65315"/>
        <dbReference type="ChEBI" id="CHEBI:74443"/>
    </reaction>
</comment>
<evidence type="ECO:0000313" key="16">
    <source>
        <dbReference type="Proteomes" id="UP000189733"/>
    </source>
</evidence>
<dbReference type="InterPro" id="IPR001269">
    <property type="entry name" value="DUS_fam"/>
</dbReference>
<keyword evidence="2" id="KW-0820">tRNA-binding</keyword>
<evidence type="ECO:0000256" key="3">
    <source>
        <dbReference type="ARBA" id="ARBA00022630"/>
    </source>
</evidence>
<dbReference type="RefSeq" id="WP_078685069.1">
    <property type="nucleotide sequence ID" value="NZ_FUYA01000005.1"/>
</dbReference>
<feature type="active site" description="Proton donor" evidence="12">
    <location>
        <position position="102"/>
    </location>
</feature>
<evidence type="ECO:0000256" key="11">
    <source>
        <dbReference type="PIRNR" id="PIRNR006621"/>
    </source>
</evidence>
<feature type="binding site" evidence="13">
    <location>
        <begin position="226"/>
        <end position="227"/>
    </location>
    <ligand>
        <name>FMN</name>
        <dbReference type="ChEBI" id="CHEBI:58210"/>
    </ligand>
</feature>
<dbReference type="Pfam" id="PF01207">
    <property type="entry name" value="Dus"/>
    <property type="match status" value="1"/>
</dbReference>
<evidence type="ECO:0000256" key="1">
    <source>
        <dbReference type="ARBA" id="ARBA00002790"/>
    </source>
</evidence>
<dbReference type="Gene3D" id="1.10.1200.80">
    <property type="entry name" value="Putative flavin oxidoreducatase, domain 2"/>
    <property type="match status" value="1"/>
</dbReference>
<dbReference type="EC" id="1.3.1.-" evidence="11"/>
<dbReference type="Gene3D" id="3.20.20.70">
    <property type="entry name" value="Aldolase class I"/>
    <property type="match status" value="1"/>
</dbReference>
<keyword evidence="6" id="KW-0521">NADP</keyword>
<comment type="similarity">
    <text evidence="11">Belongs to the dus family.</text>
</comment>
<name>A0A1T4W8P2_9BACT</name>
<keyword evidence="13" id="KW-0547">Nucleotide-binding</keyword>
<dbReference type="InterPro" id="IPR035587">
    <property type="entry name" value="DUS-like_FMN-bd"/>
</dbReference>
<sequence length="328" mass="36022">MNRTTHPLIAADSPWLAPLAGYSDLPFRLLCREYGCKVACTEMVSAKGLVYGGPGTGNLLDTVPEDSPLVVQLFGSEPEFFEKAMDILLERGFKYFDLNAGCPVKKVTKTGAGSGLHKNLDRLESIIRVMHDKAPGNSGVKFRLGWDGEEENYLEVGKRVEQAGAAWVSFHPRYARQGYAGTANWDALAQLKQAVTVPVIASGDLFTAADAQRCIAETGVDGVMFARGALYAPYVFDEYNTLLRGETPAPQTGEMLAAMISRHAKLIQEHFPGKKALVKMRTIVPRYVRNMPGARILRSQVVACDSWEALSDCVHEFLCHQPEPEDEA</sequence>
<dbReference type="AlphaFoldDB" id="A0A1T4W8P2"/>
<dbReference type="GO" id="GO:0050660">
    <property type="term" value="F:flavin adenine dinucleotide binding"/>
    <property type="evidence" value="ECO:0007669"/>
    <property type="project" value="InterPro"/>
</dbReference>
<protein>
    <recommendedName>
        <fullName evidence="11">tRNA-dihydrouridine synthase</fullName>
        <ecNumber evidence="11">1.3.1.-</ecNumber>
    </recommendedName>
</protein>
<evidence type="ECO:0000256" key="5">
    <source>
        <dbReference type="ARBA" id="ARBA00022694"/>
    </source>
</evidence>
<keyword evidence="3 11" id="KW-0285">Flavoprotein</keyword>
<dbReference type="PANTHER" id="PTHR45846:SF1">
    <property type="entry name" value="TRNA-DIHYDROURIDINE(47) SYNTHASE [NAD(P)(+)]-LIKE"/>
    <property type="match status" value="1"/>
</dbReference>
<dbReference type="PANTHER" id="PTHR45846">
    <property type="entry name" value="TRNA-DIHYDROURIDINE(47) SYNTHASE [NAD(P)(+)]-LIKE"/>
    <property type="match status" value="1"/>
</dbReference>
<evidence type="ECO:0000256" key="2">
    <source>
        <dbReference type="ARBA" id="ARBA00022555"/>
    </source>
</evidence>
<evidence type="ECO:0000256" key="4">
    <source>
        <dbReference type="ARBA" id="ARBA00022643"/>
    </source>
</evidence>
<evidence type="ECO:0000256" key="8">
    <source>
        <dbReference type="ARBA" id="ARBA00023002"/>
    </source>
</evidence>
<dbReference type="Proteomes" id="UP000189733">
    <property type="component" value="Unassembled WGS sequence"/>
</dbReference>
<dbReference type="SUPFAM" id="SSF51395">
    <property type="entry name" value="FMN-linked oxidoreductases"/>
    <property type="match status" value="1"/>
</dbReference>
<keyword evidence="16" id="KW-1185">Reference proteome</keyword>
<feature type="domain" description="DUS-like FMN-binding" evidence="14">
    <location>
        <begin position="16"/>
        <end position="305"/>
    </location>
</feature>
<organism evidence="15 16">
    <name type="scientific">Desulfobaculum bizertense DSM 18034</name>
    <dbReference type="NCBI Taxonomy" id="1121442"/>
    <lineage>
        <taxon>Bacteria</taxon>
        <taxon>Pseudomonadati</taxon>
        <taxon>Thermodesulfobacteriota</taxon>
        <taxon>Desulfovibrionia</taxon>
        <taxon>Desulfovibrionales</taxon>
        <taxon>Desulfovibrionaceae</taxon>
        <taxon>Desulfobaculum</taxon>
    </lineage>
</organism>
<dbReference type="InterPro" id="IPR013785">
    <property type="entry name" value="Aldolase_TIM"/>
</dbReference>
<dbReference type="GO" id="GO:0017150">
    <property type="term" value="F:tRNA dihydrouridine synthase activity"/>
    <property type="evidence" value="ECO:0007669"/>
    <property type="project" value="InterPro"/>
</dbReference>
<evidence type="ECO:0000256" key="10">
    <source>
        <dbReference type="ARBA" id="ARBA00048802"/>
    </source>
</evidence>
<comment type="catalytic activity">
    <reaction evidence="9">
        <text>a 5,6-dihydrouridine in tRNA + NADP(+) = a uridine in tRNA + NADPH + H(+)</text>
        <dbReference type="Rhea" id="RHEA:23624"/>
        <dbReference type="Rhea" id="RHEA-COMP:13339"/>
        <dbReference type="Rhea" id="RHEA-COMP:13887"/>
        <dbReference type="ChEBI" id="CHEBI:15378"/>
        <dbReference type="ChEBI" id="CHEBI:57783"/>
        <dbReference type="ChEBI" id="CHEBI:58349"/>
        <dbReference type="ChEBI" id="CHEBI:65315"/>
        <dbReference type="ChEBI" id="CHEBI:74443"/>
    </reaction>
</comment>
<keyword evidence="7" id="KW-0694">RNA-binding</keyword>
<feature type="binding site" evidence="13">
    <location>
        <position position="171"/>
    </location>
    <ligand>
        <name>FMN</name>
        <dbReference type="ChEBI" id="CHEBI:58210"/>
    </ligand>
</feature>
<dbReference type="EMBL" id="FUYA01000005">
    <property type="protein sequence ID" value="SKA73071.1"/>
    <property type="molecule type" value="Genomic_DNA"/>
</dbReference>
<evidence type="ECO:0000256" key="6">
    <source>
        <dbReference type="ARBA" id="ARBA00022857"/>
    </source>
</evidence>
<evidence type="ECO:0000313" key="15">
    <source>
        <dbReference type="EMBL" id="SKA73071.1"/>
    </source>
</evidence>
<keyword evidence="4 11" id="KW-0288">FMN</keyword>
<dbReference type="InterPro" id="IPR024036">
    <property type="entry name" value="tRNA-dHydroUridine_Synthase_C"/>
</dbReference>
<evidence type="ECO:0000256" key="7">
    <source>
        <dbReference type="ARBA" id="ARBA00022884"/>
    </source>
</evidence>
<proteinExistence type="inferred from homology"/>
<keyword evidence="5 11" id="KW-0819">tRNA processing</keyword>